<evidence type="ECO:0000313" key="6">
    <source>
        <dbReference type="Proteomes" id="UP001215712"/>
    </source>
</evidence>
<evidence type="ECO:0000256" key="4">
    <source>
        <dbReference type="SAM" id="MobiDB-lite"/>
    </source>
</evidence>
<feature type="region of interest" description="Disordered" evidence="4">
    <location>
        <begin position="136"/>
        <end position="196"/>
    </location>
</feature>
<comment type="caution">
    <text evidence="5">The sequence shown here is derived from an EMBL/GenBank/DDBJ whole genome shotgun (WGS) entry which is preliminary data.</text>
</comment>
<organism evidence="5 6">
    <name type="scientific">Penicillium malachiteum</name>
    <dbReference type="NCBI Taxonomy" id="1324776"/>
    <lineage>
        <taxon>Eukaryota</taxon>
        <taxon>Fungi</taxon>
        <taxon>Dikarya</taxon>
        <taxon>Ascomycota</taxon>
        <taxon>Pezizomycotina</taxon>
        <taxon>Eurotiomycetes</taxon>
        <taxon>Eurotiomycetidae</taxon>
        <taxon>Eurotiales</taxon>
        <taxon>Aspergillaceae</taxon>
        <taxon>Penicillium</taxon>
    </lineage>
</organism>
<feature type="compositionally biased region" description="Polar residues" evidence="4">
    <location>
        <begin position="143"/>
        <end position="153"/>
    </location>
</feature>
<dbReference type="InterPro" id="IPR010347">
    <property type="entry name" value="Tdp1"/>
</dbReference>
<dbReference type="GO" id="GO:0006281">
    <property type="term" value="P:DNA repair"/>
    <property type="evidence" value="ECO:0007669"/>
    <property type="project" value="InterPro"/>
</dbReference>
<evidence type="ECO:0000256" key="3">
    <source>
        <dbReference type="PIRSR" id="PIRSR610347-3"/>
    </source>
</evidence>
<dbReference type="Gene3D" id="3.30.870.10">
    <property type="entry name" value="Endonuclease Chain A"/>
    <property type="match status" value="2"/>
</dbReference>
<dbReference type="Proteomes" id="UP001215712">
    <property type="component" value="Unassembled WGS sequence"/>
</dbReference>
<dbReference type="SMART" id="SM00726">
    <property type="entry name" value="UIM"/>
    <property type="match status" value="2"/>
</dbReference>
<dbReference type="EMBL" id="JAQJAN010000010">
    <property type="protein sequence ID" value="KAJ5719668.1"/>
    <property type="molecule type" value="Genomic_DNA"/>
</dbReference>
<proteinExistence type="predicted"/>
<feature type="compositionally biased region" description="Acidic residues" evidence="4">
    <location>
        <begin position="67"/>
        <end position="79"/>
    </location>
</feature>
<sequence length="672" mass="75560">MDFDEIEDAQLREAIRASLRDVDDTSSTSSPQQRPSNEVVDLTNDSDGQSDIEEVFPKSRSVVGSDTDAEAEDDMYNEDADIKRAIAMSLQDQQPEEEPLQGVSPVHTKQDSPPPAPLGILGLDRKQMEQERLARLNKRKAESSISPPTQSPVKVQKVVPGSAASKRPTVTASPAKPTSSAASSSSTRPTARPGIQWPLGTVRKTHIINTPRGNNEITLEEVLQRSDLEYAVLSSYLWDMEWLFNKCDIWRTKFILIMSAKEQAMRDQMLDETKTMKHLRLCFPPMQGQVNIMHSKLMLLFHPGYLRIVVPTANLTLTDWGENELMENTVFLIDLPKKEDPSVETPKTFFYEELVYFLKASTLEEGMIRKIDSFDFSETARYAFVHTIGGNSGVHSDERWRRTGYCGLGRAVSHFGLQSSSRINVDYVASSIGSLNEDFLRAMYLAFKGDDGLSEYIMRYGKASAIVPDDEHKLMIGASKEWQDSFHVYFPSDKTAREAHRRPEDTAGTVCFQSKWWDGAKFPKHVMRDCQSEKSVMMHNKIAYVWPSEPIALADSMECKGWAYVGSANLSESAWGRLTKDRAANKPRMVCRNWECGVLVPIKTPVGTSPRISEAASVFSERTIIPSNEPTPQPKIDFAPSEIFHNTVPIPMKLPAPALSDVRRPWFFMGDM</sequence>
<dbReference type="InterPro" id="IPR003903">
    <property type="entry name" value="UIM_dom"/>
</dbReference>
<dbReference type="GO" id="GO:0003690">
    <property type="term" value="F:double-stranded DNA binding"/>
    <property type="evidence" value="ECO:0007669"/>
    <property type="project" value="TreeGrafter"/>
</dbReference>
<evidence type="ECO:0000313" key="5">
    <source>
        <dbReference type="EMBL" id="KAJ5719668.1"/>
    </source>
</evidence>
<evidence type="ECO:0000256" key="2">
    <source>
        <dbReference type="PIRSR" id="PIRSR610347-2"/>
    </source>
</evidence>
<feature type="region of interest" description="Disordered" evidence="4">
    <location>
        <begin position="17"/>
        <end position="121"/>
    </location>
</feature>
<reference evidence="5" key="2">
    <citation type="submission" date="2023-01" db="EMBL/GenBank/DDBJ databases">
        <authorList>
            <person name="Petersen C."/>
        </authorList>
    </citation>
    <scope>NUCLEOTIDE SEQUENCE</scope>
    <source>
        <strain evidence="5">IBT 17514</strain>
    </source>
</reference>
<dbReference type="PROSITE" id="PS50330">
    <property type="entry name" value="UIM"/>
    <property type="match status" value="1"/>
</dbReference>
<gene>
    <name evidence="5" type="ORF">N7493_007246</name>
</gene>
<feature type="site" description="Interaction with DNA" evidence="3">
    <location>
        <position position="571"/>
    </location>
</feature>
<dbReference type="GO" id="GO:0017005">
    <property type="term" value="F:3'-tyrosyl-DNA phosphodiesterase activity"/>
    <property type="evidence" value="ECO:0007669"/>
    <property type="project" value="TreeGrafter"/>
</dbReference>
<feature type="compositionally biased region" description="Low complexity" evidence="4">
    <location>
        <begin position="168"/>
        <end position="193"/>
    </location>
</feature>
<evidence type="ECO:0008006" key="7">
    <source>
        <dbReference type="Google" id="ProtNLM"/>
    </source>
</evidence>
<name>A0AAD6HJQ0_9EURO</name>
<reference evidence="5" key="1">
    <citation type="journal article" date="2023" name="IMA Fungus">
        <title>Comparative genomic study of the Penicillium genus elucidates a diverse pangenome and 15 lateral gene transfer events.</title>
        <authorList>
            <person name="Petersen C."/>
            <person name="Sorensen T."/>
            <person name="Nielsen M.R."/>
            <person name="Sondergaard T.E."/>
            <person name="Sorensen J.L."/>
            <person name="Fitzpatrick D.A."/>
            <person name="Frisvad J.C."/>
            <person name="Nielsen K.L."/>
        </authorList>
    </citation>
    <scope>NUCLEOTIDE SEQUENCE</scope>
    <source>
        <strain evidence="5">IBT 17514</strain>
    </source>
</reference>
<feature type="active site" description="Nucleophile" evidence="1">
    <location>
        <position position="294"/>
    </location>
</feature>
<dbReference type="CDD" id="cd09122">
    <property type="entry name" value="PLDc_Tdp1_1"/>
    <property type="match status" value="1"/>
</dbReference>
<feature type="binding site" evidence="2">
    <location>
        <position position="296"/>
    </location>
    <ligand>
        <name>substrate</name>
    </ligand>
</feature>
<dbReference type="PANTHER" id="PTHR12415:SF4">
    <property type="entry name" value="TYROSYL-DNA PHOSPHODIESTERASE DOMAIN-CONTAINING PROTEIN"/>
    <property type="match status" value="1"/>
</dbReference>
<evidence type="ECO:0000256" key="1">
    <source>
        <dbReference type="PIRSR" id="PIRSR610347-1"/>
    </source>
</evidence>
<feature type="active site" description="Proton donor/acceptor" evidence="1">
    <location>
        <position position="539"/>
    </location>
</feature>
<dbReference type="GO" id="GO:0005634">
    <property type="term" value="C:nucleus"/>
    <property type="evidence" value="ECO:0007669"/>
    <property type="project" value="InterPro"/>
</dbReference>
<feature type="compositionally biased region" description="Low complexity" evidence="4">
    <location>
        <begin position="25"/>
        <end position="36"/>
    </location>
</feature>
<feature type="binding site" evidence="2">
    <location>
        <position position="541"/>
    </location>
    <ligand>
        <name>substrate</name>
    </ligand>
</feature>
<dbReference type="Pfam" id="PF02809">
    <property type="entry name" value="UIM"/>
    <property type="match status" value="2"/>
</dbReference>
<dbReference type="GO" id="GO:0003697">
    <property type="term" value="F:single-stranded DNA binding"/>
    <property type="evidence" value="ECO:0007669"/>
    <property type="project" value="TreeGrafter"/>
</dbReference>
<dbReference type="Pfam" id="PF06087">
    <property type="entry name" value="Tyr-DNA_phospho"/>
    <property type="match status" value="1"/>
</dbReference>
<keyword evidence="6" id="KW-1185">Reference proteome</keyword>
<accession>A0AAD6HJQ0</accession>
<dbReference type="SUPFAM" id="SSF56024">
    <property type="entry name" value="Phospholipase D/nuclease"/>
    <property type="match status" value="2"/>
</dbReference>
<dbReference type="PANTHER" id="PTHR12415">
    <property type="entry name" value="TYROSYL-DNA PHOSPHODIESTERASE 1"/>
    <property type="match status" value="1"/>
</dbReference>
<dbReference type="AlphaFoldDB" id="A0AAD6HJQ0"/>
<protein>
    <recommendedName>
        <fullName evidence="7">Tyrosyl-DNA phosphodiesterase</fullName>
    </recommendedName>
</protein>